<protein>
    <submittedName>
        <fullName evidence="5">MarR family winged helix-turn-helix transcriptional regulator</fullName>
    </submittedName>
</protein>
<keyword evidence="1" id="KW-0805">Transcription regulation</keyword>
<sequence length="145" mass="16507">MVKEKDPIPDIRKFNRFYTDIIGLLDKHLLHSAYSLAEGRIIFEIYSGKSVQASQIMTVMNIDKSYLSRLLKKLEKDGLITRTSSGNDARAMLISLTEKGIQEFTMLNKASDKQISDLITNLNSTDRQELVTHMNAIMNILKKQS</sequence>
<dbReference type="InterPro" id="IPR036390">
    <property type="entry name" value="WH_DNA-bd_sf"/>
</dbReference>
<organism evidence="5 6">
    <name type="scientific">Mucilaginibacter sabulilitoris</name>
    <dbReference type="NCBI Taxonomy" id="1173583"/>
    <lineage>
        <taxon>Bacteria</taxon>
        <taxon>Pseudomonadati</taxon>
        <taxon>Bacteroidota</taxon>
        <taxon>Sphingobacteriia</taxon>
        <taxon>Sphingobacteriales</taxon>
        <taxon>Sphingobacteriaceae</taxon>
        <taxon>Mucilaginibacter</taxon>
    </lineage>
</organism>
<evidence type="ECO:0000256" key="1">
    <source>
        <dbReference type="ARBA" id="ARBA00023015"/>
    </source>
</evidence>
<dbReference type="PANTHER" id="PTHR42756">
    <property type="entry name" value="TRANSCRIPTIONAL REGULATOR, MARR"/>
    <property type="match status" value="1"/>
</dbReference>
<feature type="domain" description="HTH marR-type" evidence="4">
    <location>
        <begin position="1"/>
        <end position="139"/>
    </location>
</feature>
<dbReference type="EMBL" id="CP139558">
    <property type="protein sequence ID" value="WPU95019.1"/>
    <property type="molecule type" value="Genomic_DNA"/>
</dbReference>
<accession>A0ABZ0TQ52</accession>
<dbReference type="InterPro" id="IPR036388">
    <property type="entry name" value="WH-like_DNA-bd_sf"/>
</dbReference>
<dbReference type="Gene3D" id="1.10.10.10">
    <property type="entry name" value="Winged helix-like DNA-binding domain superfamily/Winged helix DNA-binding domain"/>
    <property type="match status" value="1"/>
</dbReference>
<dbReference type="PANTHER" id="PTHR42756:SF1">
    <property type="entry name" value="TRANSCRIPTIONAL REPRESSOR OF EMRAB OPERON"/>
    <property type="match status" value="1"/>
</dbReference>
<evidence type="ECO:0000313" key="5">
    <source>
        <dbReference type="EMBL" id="WPU95019.1"/>
    </source>
</evidence>
<evidence type="ECO:0000256" key="2">
    <source>
        <dbReference type="ARBA" id="ARBA00023125"/>
    </source>
</evidence>
<evidence type="ECO:0000313" key="6">
    <source>
        <dbReference type="Proteomes" id="UP001324380"/>
    </source>
</evidence>
<gene>
    <name evidence="5" type="ORF">SNE25_05715</name>
</gene>
<keyword evidence="3" id="KW-0804">Transcription</keyword>
<evidence type="ECO:0000259" key="4">
    <source>
        <dbReference type="PROSITE" id="PS50995"/>
    </source>
</evidence>
<name>A0ABZ0TQ52_9SPHI</name>
<evidence type="ECO:0000256" key="3">
    <source>
        <dbReference type="ARBA" id="ARBA00023163"/>
    </source>
</evidence>
<dbReference type="SMART" id="SM00347">
    <property type="entry name" value="HTH_MARR"/>
    <property type="match status" value="1"/>
</dbReference>
<dbReference type="PRINTS" id="PR00598">
    <property type="entry name" value="HTHMARR"/>
</dbReference>
<dbReference type="SUPFAM" id="SSF46785">
    <property type="entry name" value="Winged helix' DNA-binding domain"/>
    <property type="match status" value="1"/>
</dbReference>
<keyword evidence="2" id="KW-0238">DNA-binding</keyword>
<dbReference type="InterPro" id="IPR000835">
    <property type="entry name" value="HTH_MarR-typ"/>
</dbReference>
<dbReference type="PROSITE" id="PS50995">
    <property type="entry name" value="HTH_MARR_2"/>
    <property type="match status" value="1"/>
</dbReference>
<proteinExistence type="predicted"/>
<dbReference type="RefSeq" id="WP_321564131.1">
    <property type="nucleotide sequence ID" value="NZ_CP139558.1"/>
</dbReference>
<dbReference type="Proteomes" id="UP001324380">
    <property type="component" value="Chromosome"/>
</dbReference>
<keyword evidence="6" id="KW-1185">Reference proteome</keyword>
<dbReference type="Pfam" id="PF01047">
    <property type="entry name" value="MarR"/>
    <property type="match status" value="1"/>
</dbReference>
<reference evidence="5 6" key="1">
    <citation type="submission" date="2023-11" db="EMBL/GenBank/DDBJ databases">
        <title>Analysis of the Genomes of Mucilaginibacter gossypii cycad 4 and M. sabulilitoris SNA2: microbes with the potential for plant growth promotion.</title>
        <authorList>
            <person name="Hirsch A.M."/>
            <person name="Humm E."/>
            <person name="Rubbi M."/>
            <person name="Del Vecchio G."/>
            <person name="Ha S.M."/>
            <person name="Pellegrini M."/>
            <person name="Gunsalus R.P."/>
        </authorList>
    </citation>
    <scope>NUCLEOTIDE SEQUENCE [LARGE SCALE GENOMIC DNA]</scope>
    <source>
        <strain evidence="5 6">SNA2</strain>
    </source>
</reference>